<name>A0A1A9A1L0_9ACTN</name>
<organism evidence="3 4">
    <name type="scientific">Micromonospora auratinigra</name>
    <dbReference type="NCBI Taxonomy" id="261654"/>
    <lineage>
        <taxon>Bacteria</taxon>
        <taxon>Bacillati</taxon>
        <taxon>Actinomycetota</taxon>
        <taxon>Actinomycetes</taxon>
        <taxon>Micromonosporales</taxon>
        <taxon>Micromonosporaceae</taxon>
        <taxon>Micromonospora</taxon>
    </lineage>
</organism>
<dbReference type="Pfam" id="PF01906">
    <property type="entry name" value="YbjQ_1"/>
    <property type="match status" value="1"/>
</dbReference>
<keyword evidence="4" id="KW-1185">Reference proteome</keyword>
<dbReference type="PANTHER" id="PTHR34068:SF2">
    <property type="entry name" value="UPF0145 PROTEIN SCO3412"/>
    <property type="match status" value="1"/>
</dbReference>
<dbReference type="PATRIC" id="fig|261654.4.peg.4800"/>
<accession>A0A1A9A1L0</accession>
<dbReference type="Proteomes" id="UP000199385">
    <property type="component" value="Chromosome I"/>
</dbReference>
<evidence type="ECO:0000256" key="1">
    <source>
        <dbReference type="ARBA" id="ARBA00010751"/>
    </source>
</evidence>
<dbReference type="InterPro" id="IPR002765">
    <property type="entry name" value="UPF0145_YbjQ-like"/>
</dbReference>
<dbReference type="InterPro" id="IPR035439">
    <property type="entry name" value="UPF0145_dom_sf"/>
</dbReference>
<dbReference type="EMBL" id="LT594323">
    <property type="protein sequence ID" value="SBT50317.1"/>
    <property type="molecule type" value="Genomic_DNA"/>
</dbReference>
<protein>
    <submittedName>
        <fullName evidence="3">Uncharacterized conserved protein YbjQ, UPF0145 family</fullName>
    </submittedName>
</protein>
<comment type="similarity">
    <text evidence="1">Belongs to the UPF0145 family.</text>
</comment>
<evidence type="ECO:0000313" key="3">
    <source>
        <dbReference type="EMBL" id="SBT50317.1"/>
    </source>
</evidence>
<evidence type="ECO:0000256" key="2">
    <source>
        <dbReference type="SAM" id="MobiDB-lite"/>
    </source>
</evidence>
<dbReference type="SUPFAM" id="SSF117782">
    <property type="entry name" value="YbjQ-like"/>
    <property type="match status" value="1"/>
</dbReference>
<feature type="region of interest" description="Disordered" evidence="2">
    <location>
        <begin position="170"/>
        <end position="201"/>
    </location>
</feature>
<evidence type="ECO:0000313" key="4">
    <source>
        <dbReference type="Proteomes" id="UP000199385"/>
    </source>
</evidence>
<gene>
    <name evidence="3" type="ORF">GA0070611_4730</name>
</gene>
<dbReference type="PANTHER" id="PTHR34068">
    <property type="entry name" value="UPF0145 PROTEIN YBJQ"/>
    <property type="match status" value="1"/>
</dbReference>
<dbReference type="AlphaFoldDB" id="A0A1A9A1L0"/>
<dbReference type="Gene3D" id="3.30.110.70">
    <property type="entry name" value="Hypothetical protein apc22750. Chain B"/>
    <property type="match status" value="1"/>
</dbReference>
<reference evidence="4" key="1">
    <citation type="submission" date="2016-06" db="EMBL/GenBank/DDBJ databases">
        <authorList>
            <person name="Varghese N."/>
            <person name="Submissions Spin"/>
        </authorList>
    </citation>
    <scope>NUCLEOTIDE SEQUENCE [LARGE SCALE GENOMIC DNA]</scope>
    <source>
        <strain evidence="4">DSM 44815</strain>
    </source>
</reference>
<proteinExistence type="inferred from homology"/>
<sequence>MAGVCRFPPGAARMGPATPTVRAAPFCSIRSGEHGARSGRRPADSIGTVLVVTTDQLPGYEIRQILGEVVSSMARTRNPYREGVKNLRGGAYDPMAPDNLTRWRTDSVARLGEEARRLGANAVIGMRFDSRDCGEMWMEICAYGTAVIVVPKMPDVMPADQPMVAAGTAHDPEIASAPGGIAEPASAPNLSSAAETPTRDS</sequence>